<evidence type="ECO:0000313" key="2">
    <source>
        <dbReference type="Proteomes" id="UP000703269"/>
    </source>
</evidence>
<proteinExistence type="predicted"/>
<gene>
    <name evidence="1" type="ORF">PsYK624_148690</name>
</gene>
<evidence type="ECO:0000313" key="1">
    <source>
        <dbReference type="EMBL" id="GJE98635.1"/>
    </source>
</evidence>
<accession>A0A9P3LKR9</accession>
<protein>
    <submittedName>
        <fullName evidence="1">Uncharacterized protein</fullName>
    </submittedName>
</protein>
<dbReference type="EMBL" id="BPQB01000091">
    <property type="protein sequence ID" value="GJE98635.1"/>
    <property type="molecule type" value="Genomic_DNA"/>
</dbReference>
<name>A0A9P3LKR9_9APHY</name>
<sequence>MSNEISIADPTIPVLTWDFEKVKDYVDSLRSQMRRQPVTEETEASREGFNRIPALMSAFNLVQECLRKKRSYTRTTIQEKGKSVQVPRVVTVQERLGSTLNITNFFDGLGFLICAVDSNVHSRADDEEFAIWILKRYAHMCCVVHATFGPDTKAELKSEDDGTKDKVKLPACAMVMWGKMQGTLVTPANPIQTGQYAMSLSCSLPGYVAPEPPARGKGQYKTRACRIRKEKLTEQIKGLRQIKPTEKWDFGNCAETNPFITYAPAALNLLMQTLIAII</sequence>
<dbReference type="Proteomes" id="UP000703269">
    <property type="component" value="Unassembled WGS sequence"/>
</dbReference>
<dbReference type="AlphaFoldDB" id="A0A9P3LKR9"/>
<comment type="caution">
    <text evidence="1">The sequence shown here is derived from an EMBL/GenBank/DDBJ whole genome shotgun (WGS) entry which is preliminary data.</text>
</comment>
<reference evidence="1 2" key="1">
    <citation type="submission" date="2021-08" db="EMBL/GenBank/DDBJ databases">
        <title>Draft Genome Sequence of Phanerochaete sordida strain YK-624.</title>
        <authorList>
            <person name="Mori T."/>
            <person name="Dohra H."/>
            <person name="Suzuki T."/>
            <person name="Kawagishi H."/>
            <person name="Hirai H."/>
        </authorList>
    </citation>
    <scope>NUCLEOTIDE SEQUENCE [LARGE SCALE GENOMIC DNA]</scope>
    <source>
        <strain evidence="1 2">YK-624</strain>
    </source>
</reference>
<keyword evidence="2" id="KW-1185">Reference proteome</keyword>
<organism evidence="1 2">
    <name type="scientific">Phanerochaete sordida</name>
    <dbReference type="NCBI Taxonomy" id="48140"/>
    <lineage>
        <taxon>Eukaryota</taxon>
        <taxon>Fungi</taxon>
        <taxon>Dikarya</taxon>
        <taxon>Basidiomycota</taxon>
        <taxon>Agaricomycotina</taxon>
        <taxon>Agaricomycetes</taxon>
        <taxon>Polyporales</taxon>
        <taxon>Phanerochaetaceae</taxon>
        <taxon>Phanerochaete</taxon>
    </lineage>
</organism>